<keyword evidence="6" id="KW-0786">Thiamine pyrophosphate</keyword>
<dbReference type="SUPFAM" id="SSF52518">
    <property type="entry name" value="Thiamin diphosphate-binding fold (THDP-binding)"/>
    <property type="match status" value="2"/>
</dbReference>
<dbReference type="Gene3D" id="3.40.50.11610">
    <property type="entry name" value="Multifunctional 2-oxoglutarate metabolism enzyme, C-terminal domain"/>
    <property type="match status" value="1"/>
</dbReference>
<dbReference type="InterPro" id="IPR032106">
    <property type="entry name" value="2-oxogl_dehyd_N"/>
</dbReference>
<dbReference type="Pfam" id="PF02779">
    <property type="entry name" value="Transket_pyr"/>
    <property type="match status" value="1"/>
</dbReference>
<comment type="function">
    <text evidence="2">E1 component of the 2-oxoglutarate dehydrogenase (OGDH) complex which catalyzes the decarboxylation of 2-oxoglutarate, the first step in the conversion of 2-oxoglutarate to succinyl-CoA and CO(2).</text>
</comment>
<name>A0A172WDK3_BUCSC</name>
<protein>
    <recommendedName>
        <fullName evidence="4">oxoglutarate dehydrogenase (succinyl-transferring)</fullName>
        <ecNumber evidence="4">1.2.4.2</ecNumber>
    </recommendedName>
</protein>
<dbReference type="Gene3D" id="3.40.50.12470">
    <property type="match status" value="1"/>
</dbReference>
<dbReference type="InterPro" id="IPR011603">
    <property type="entry name" value="2oxoglutarate_DH_E1"/>
</dbReference>
<gene>
    <name evidence="8" type="ORF">XW81_01395</name>
</gene>
<dbReference type="GO" id="GO:0004591">
    <property type="term" value="F:oxoglutarate dehydrogenase (succinyl-transferring) activity"/>
    <property type="evidence" value="ECO:0007669"/>
    <property type="project" value="UniProtKB-EC"/>
</dbReference>
<dbReference type="InterPro" id="IPR042179">
    <property type="entry name" value="KGD_C_sf"/>
</dbReference>
<evidence type="ECO:0000256" key="6">
    <source>
        <dbReference type="ARBA" id="ARBA00023052"/>
    </source>
</evidence>
<dbReference type="InterPro" id="IPR029061">
    <property type="entry name" value="THDP-binding"/>
</dbReference>
<feature type="domain" description="Transketolase-like pyrimidine-binding" evidence="7">
    <location>
        <begin position="575"/>
        <end position="768"/>
    </location>
</feature>
<dbReference type="GO" id="GO:0045252">
    <property type="term" value="C:oxoglutarate dehydrogenase complex"/>
    <property type="evidence" value="ECO:0007669"/>
    <property type="project" value="TreeGrafter"/>
</dbReference>
<accession>A0A172WDK3</accession>
<dbReference type="NCBIfam" id="NF006914">
    <property type="entry name" value="PRK09404.1"/>
    <property type="match status" value="1"/>
</dbReference>
<dbReference type="OrthoDB" id="9759785at2"/>
<sequence length="917" mass="106908">MKEDEFKNRLNFLLLMNDNRCYFENMYEKFLENPNSIDKSWKYFFNKSFYTSSNDKTKFCENKIFDTHTHIRYISSTLIDTFRRYGHKFSYLDPLNLQNRESFPEIDFFLNGIDSKLINTNFAMHLSKLSFEIITLKKLYSIFHKIYCSNIGYEYMHIDCENEKKWIQNYIERDLKKNLLTNVEKKNLLNDLISAEALEKYFGYKFPGSKRFSLEGAESLIPLLQAVSNYNVKLKIDKIVLGMSHRGRLNVLINILNKPIKEIFNEFSEVYDKKTLKNGDVKYHMGFNKNKVTKLGIVNLDLKFNPSHLEIINPVVAGSVRAHQDNVHSKDKTNILAVVLHGDAAISGQGIVQETLNMSMVRGYKVNGTLHIVLNNQIGFTTSYLEDLRSSKYCTDIAKMVESPIFHVNSDDPESILFVIQLALEFRNNFKKDVFIDLVCYRRHGHNEVDDPYVTQPMMYSKIKKHPTICQIYNTKLMSEKIIDCSYLDEQTKKYQKMLNEQYSAYKQKEYLQNSSYCKYNVHTSCSQKIKIIEKIKLQELGRKINVIPSNIVVHKKVIKIYQDRLKMINGEKPLDWGAAEILAYASLLNQGISCRLSGEDVERGTFFHRHATIYDQKNGKIYIPLQNIHNKQGKFYIWNSTLSEEAVLAFEYGYSINQKNTLTIWEAQFGDFANGAQIVIDQFICSSKTKWDVSCNLIMLLPHGYEGQGPEHSSSRIERYLQLSSENNIQICIPTTASQMYHVLCRQSLNNIQKPLIIMTPKSLLRHPLASSPLHEFSKIIFKEIIDEIDDINIEKVKRIILCSGKIYYDLLHQRRENRQNNIVILRIEQLYPFPNDILLKILQSYLHVKDFIWCQEEPFNQGAWFYSQYCLKKILPKNSSLNYIGRSESSSTATGYISVHKKQQQQLVNDALNIS</sequence>
<evidence type="ECO:0000313" key="8">
    <source>
        <dbReference type="EMBL" id="ANF17059.1"/>
    </source>
</evidence>
<dbReference type="InterPro" id="IPR001017">
    <property type="entry name" value="DH_E1"/>
</dbReference>
<dbReference type="STRING" id="118110.XW81_01395"/>
<dbReference type="InterPro" id="IPR005475">
    <property type="entry name" value="Transketolase-like_Pyr-bd"/>
</dbReference>
<dbReference type="GO" id="GO:0030976">
    <property type="term" value="F:thiamine pyrophosphate binding"/>
    <property type="evidence" value="ECO:0007669"/>
    <property type="project" value="InterPro"/>
</dbReference>
<dbReference type="SMART" id="SM00861">
    <property type="entry name" value="Transket_pyr"/>
    <property type="match status" value="1"/>
</dbReference>
<dbReference type="PANTHER" id="PTHR23152">
    <property type="entry name" value="2-OXOGLUTARATE DEHYDROGENASE"/>
    <property type="match status" value="1"/>
</dbReference>
<reference evidence="8 9" key="1">
    <citation type="submission" date="2015-04" db="EMBL/GenBank/DDBJ databases">
        <title>Buchnera aphidicola assembly.</title>
        <authorList>
            <person name="Zhang Y."/>
        </authorList>
    </citation>
    <scope>NUCLEOTIDE SEQUENCE [LARGE SCALE GENOMIC DNA]</scope>
    <source>
        <strain evidence="8 9">SC</strain>
    </source>
</reference>
<keyword evidence="9" id="KW-1185">Reference proteome</keyword>
<evidence type="ECO:0000256" key="3">
    <source>
        <dbReference type="ARBA" id="ARBA00006936"/>
    </source>
</evidence>
<dbReference type="NCBIfam" id="TIGR00239">
    <property type="entry name" value="2oxo_dh_E1"/>
    <property type="match status" value="1"/>
</dbReference>
<evidence type="ECO:0000256" key="1">
    <source>
        <dbReference type="ARBA" id="ARBA00001964"/>
    </source>
</evidence>
<dbReference type="EMBL" id="CP011299">
    <property type="protein sequence ID" value="ANF17059.1"/>
    <property type="molecule type" value="Genomic_DNA"/>
</dbReference>
<dbReference type="Pfam" id="PF16078">
    <property type="entry name" value="2-oxogl_dehyd_N"/>
    <property type="match status" value="1"/>
</dbReference>
<dbReference type="Gene3D" id="1.10.287.1150">
    <property type="entry name" value="TPP helical domain"/>
    <property type="match status" value="1"/>
</dbReference>
<dbReference type="RefSeq" id="WP_075474178.1">
    <property type="nucleotide sequence ID" value="NZ_CP011299.1"/>
</dbReference>
<dbReference type="Pfam" id="PF16870">
    <property type="entry name" value="OxoGdeHyase_C"/>
    <property type="match status" value="1"/>
</dbReference>
<evidence type="ECO:0000256" key="5">
    <source>
        <dbReference type="ARBA" id="ARBA00023002"/>
    </source>
</evidence>
<dbReference type="GO" id="GO:0005829">
    <property type="term" value="C:cytosol"/>
    <property type="evidence" value="ECO:0007669"/>
    <property type="project" value="TreeGrafter"/>
</dbReference>
<dbReference type="Proteomes" id="UP000077654">
    <property type="component" value="Chromosome"/>
</dbReference>
<keyword evidence="5" id="KW-0560">Oxidoreductase</keyword>
<dbReference type="NCBIfam" id="NF008907">
    <property type="entry name" value="PRK12270.1"/>
    <property type="match status" value="1"/>
</dbReference>
<dbReference type="EC" id="1.2.4.2" evidence="4"/>
<evidence type="ECO:0000259" key="7">
    <source>
        <dbReference type="SMART" id="SM00861"/>
    </source>
</evidence>
<dbReference type="PATRIC" id="fig|118110.3.peg.281"/>
<dbReference type="AlphaFoldDB" id="A0A172WDK3"/>
<evidence type="ECO:0000256" key="2">
    <source>
        <dbReference type="ARBA" id="ARBA00003906"/>
    </source>
</evidence>
<dbReference type="Pfam" id="PF00676">
    <property type="entry name" value="E1_dh"/>
    <property type="match status" value="1"/>
</dbReference>
<dbReference type="GO" id="GO:0006099">
    <property type="term" value="P:tricarboxylic acid cycle"/>
    <property type="evidence" value="ECO:0007669"/>
    <property type="project" value="TreeGrafter"/>
</dbReference>
<dbReference type="CDD" id="cd02016">
    <property type="entry name" value="TPP_E1_OGDC_like"/>
    <property type="match status" value="1"/>
</dbReference>
<dbReference type="Gene3D" id="3.40.50.970">
    <property type="match status" value="1"/>
</dbReference>
<organism evidence="8 9">
    <name type="scientific">Buchnera aphidicola subsp. Schlechtendalia chinensis</name>
    <dbReference type="NCBI Taxonomy" id="118110"/>
    <lineage>
        <taxon>Bacteria</taxon>
        <taxon>Pseudomonadati</taxon>
        <taxon>Pseudomonadota</taxon>
        <taxon>Gammaproteobacteria</taxon>
        <taxon>Enterobacterales</taxon>
        <taxon>Erwiniaceae</taxon>
        <taxon>Buchnera</taxon>
    </lineage>
</organism>
<dbReference type="PIRSF" id="PIRSF000157">
    <property type="entry name" value="Oxoglu_dh_E1"/>
    <property type="match status" value="1"/>
</dbReference>
<dbReference type="InterPro" id="IPR031717">
    <property type="entry name" value="ODO-1/KGD_C"/>
</dbReference>
<comment type="similarity">
    <text evidence="3">Belongs to the alpha-ketoglutarate dehydrogenase family.</text>
</comment>
<evidence type="ECO:0000256" key="4">
    <source>
        <dbReference type="ARBA" id="ARBA00012280"/>
    </source>
</evidence>
<dbReference type="PANTHER" id="PTHR23152:SF4">
    <property type="entry name" value="2-OXOADIPATE DEHYDROGENASE COMPLEX COMPONENT E1"/>
    <property type="match status" value="1"/>
</dbReference>
<proteinExistence type="inferred from homology"/>
<comment type="cofactor">
    <cofactor evidence="1">
        <name>thiamine diphosphate</name>
        <dbReference type="ChEBI" id="CHEBI:58937"/>
    </cofactor>
</comment>
<evidence type="ECO:0000313" key="9">
    <source>
        <dbReference type="Proteomes" id="UP000077654"/>
    </source>
</evidence>